<reference evidence="2" key="1">
    <citation type="journal article" date="2015" name="Nature">
        <title>Complex archaea that bridge the gap between prokaryotes and eukaryotes.</title>
        <authorList>
            <person name="Spang A."/>
            <person name="Saw J.H."/>
            <person name="Jorgensen S.L."/>
            <person name="Zaremba-Niedzwiedzka K."/>
            <person name="Martijn J."/>
            <person name="Lind A.E."/>
            <person name="van Eijk R."/>
            <person name="Schleper C."/>
            <person name="Guy L."/>
            <person name="Ettema T.J."/>
        </authorList>
    </citation>
    <scope>NUCLEOTIDE SEQUENCE</scope>
</reference>
<evidence type="ECO:0000313" key="2">
    <source>
        <dbReference type="EMBL" id="KKN19641.1"/>
    </source>
</evidence>
<sequence length="223" mass="26462">MRERKMWRRLRVIGKVHKRWLLRTEFIKKCREYGLFALVPLIILSIDNRIANYKKDKALSMIEVLNLERSVDKRIIGFLEERVSNNHDFTDEIQLAFWEKVKSGHEFVMIDLNTSAELLFDTSNREYRGRTDFEMQPRKTAQIYYSRDSTVIAQWKTIRSLEPFIYKDSSEVLLYVKTWPAKSKNDTVVRSFTIPMDSLLTIINRNQNKTTTTIDIVSDSLEQ</sequence>
<protein>
    <recommendedName>
        <fullName evidence="1">PAS fold-4 domain-containing protein</fullName>
    </recommendedName>
</protein>
<dbReference type="EMBL" id="LAZR01003315">
    <property type="protein sequence ID" value="KKN19641.1"/>
    <property type="molecule type" value="Genomic_DNA"/>
</dbReference>
<proteinExistence type="predicted"/>
<accession>A0A0F9R2X2</accession>
<evidence type="ECO:0000259" key="1">
    <source>
        <dbReference type="Pfam" id="PF08448"/>
    </source>
</evidence>
<organism evidence="2">
    <name type="scientific">marine sediment metagenome</name>
    <dbReference type="NCBI Taxonomy" id="412755"/>
    <lineage>
        <taxon>unclassified sequences</taxon>
        <taxon>metagenomes</taxon>
        <taxon>ecological metagenomes</taxon>
    </lineage>
</organism>
<name>A0A0F9R2X2_9ZZZZ</name>
<gene>
    <name evidence="2" type="ORF">LCGC14_0943600</name>
</gene>
<dbReference type="InterPro" id="IPR013656">
    <property type="entry name" value="PAS_4"/>
</dbReference>
<feature type="domain" description="PAS fold-4" evidence="1">
    <location>
        <begin position="104"/>
        <end position="175"/>
    </location>
</feature>
<dbReference type="AlphaFoldDB" id="A0A0F9R2X2"/>
<dbReference type="Pfam" id="PF08448">
    <property type="entry name" value="PAS_4"/>
    <property type="match status" value="1"/>
</dbReference>
<comment type="caution">
    <text evidence="2">The sequence shown here is derived from an EMBL/GenBank/DDBJ whole genome shotgun (WGS) entry which is preliminary data.</text>
</comment>